<gene>
    <name evidence="1" type="ORF">ABWT76_005575</name>
</gene>
<name>A0AAU8JFA9_9CYAN</name>
<organism evidence="1">
    <name type="scientific">Planktothricoides raciborskii GIHE-MW2</name>
    <dbReference type="NCBI Taxonomy" id="2792601"/>
    <lineage>
        <taxon>Bacteria</taxon>
        <taxon>Bacillati</taxon>
        <taxon>Cyanobacteriota</taxon>
        <taxon>Cyanophyceae</taxon>
        <taxon>Oscillatoriophycideae</taxon>
        <taxon>Oscillatoriales</taxon>
        <taxon>Oscillatoriaceae</taxon>
        <taxon>Planktothricoides</taxon>
    </lineage>
</organism>
<proteinExistence type="predicted"/>
<dbReference type="RefSeq" id="WP_054468961.1">
    <property type="nucleotide sequence ID" value="NZ_CP159837.1"/>
</dbReference>
<reference evidence="1" key="1">
    <citation type="submission" date="2024-07" db="EMBL/GenBank/DDBJ databases">
        <authorList>
            <person name="Kim Y.J."/>
            <person name="Jeong J.Y."/>
        </authorList>
    </citation>
    <scope>NUCLEOTIDE SEQUENCE</scope>
    <source>
        <strain evidence="1">GIHE-MW2</strain>
    </source>
</reference>
<dbReference type="AlphaFoldDB" id="A0AAU8JFA9"/>
<dbReference type="EMBL" id="CP159837">
    <property type="protein sequence ID" value="XCM36794.1"/>
    <property type="molecule type" value="Genomic_DNA"/>
</dbReference>
<sequence>MTKFNSLRFENQIHSDPFHLQFYKNSCQTIKEAVLQLDWGWATPTYMNFDYWNSYIKIRGQPRSNLDSSGLTRKPKFHRVGNHPATVGGVTWVLLMKTHQMIPDYRLAKYRD</sequence>
<accession>A0AAU8JFA9</accession>
<protein>
    <submittedName>
        <fullName evidence="1">Uncharacterized protein</fullName>
    </submittedName>
</protein>
<evidence type="ECO:0000313" key="1">
    <source>
        <dbReference type="EMBL" id="XCM36794.1"/>
    </source>
</evidence>